<dbReference type="AlphaFoldDB" id="A0A644TAA8"/>
<accession>A0A644TAA8</accession>
<evidence type="ECO:0000256" key="1">
    <source>
        <dbReference type="SAM" id="Phobius"/>
    </source>
</evidence>
<evidence type="ECO:0000313" key="2">
    <source>
        <dbReference type="EMBL" id="MPL63875.1"/>
    </source>
</evidence>
<keyword evidence="1" id="KW-0812">Transmembrane</keyword>
<name>A0A644TAA8_9ZZZZ</name>
<keyword evidence="1" id="KW-0472">Membrane</keyword>
<feature type="transmembrane region" description="Helical" evidence="1">
    <location>
        <begin position="146"/>
        <end position="164"/>
    </location>
</feature>
<keyword evidence="1" id="KW-1133">Transmembrane helix</keyword>
<sequence length="216" mass="25621">MNALEIQSLINAKEKRQFILEERKKKIEEIEENLNITFWGTTFKGFYYLLKRGILLLLAVMLIISSLLIFFNSEIIIPNKFKQELINDIGNSNYNENNKTWKSIYRNTAIEIFENRNWDATQIERTLQKNIEKEYQLIAENQYNEFRAAIVILFLILAAFILYISRLTKKLKERNDLILESDDLAQQIIDDYNKTLQEERDELQSLKKAYLGSSHI</sequence>
<feature type="transmembrane region" description="Helical" evidence="1">
    <location>
        <begin position="53"/>
        <end position="71"/>
    </location>
</feature>
<protein>
    <submittedName>
        <fullName evidence="2">Uncharacterized protein</fullName>
    </submittedName>
</protein>
<reference evidence="2" key="1">
    <citation type="submission" date="2019-08" db="EMBL/GenBank/DDBJ databases">
        <authorList>
            <person name="Kucharzyk K."/>
            <person name="Murdoch R.W."/>
            <person name="Higgins S."/>
            <person name="Loffler F."/>
        </authorList>
    </citation>
    <scope>NUCLEOTIDE SEQUENCE</scope>
</reference>
<gene>
    <name evidence="2" type="ORF">SDC9_09517</name>
</gene>
<dbReference type="EMBL" id="VSSQ01000023">
    <property type="protein sequence ID" value="MPL63875.1"/>
    <property type="molecule type" value="Genomic_DNA"/>
</dbReference>
<comment type="caution">
    <text evidence="2">The sequence shown here is derived from an EMBL/GenBank/DDBJ whole genome shotgun (WGS) entry which is preliminary data.</text>
</comment>
<proteinExistence type="predicted"/>
<organism evidence="2">
    <name type="scientific">bioreactor metagenome</name>
    <dbReference type="NCBI Taxonomy" id="1076179"/>
    <lineage>
        <taxon>unclassified sequences</taxon>
        <taxon>metagenomes</taxon>
        <taxon>ecological metagenomes</taxon>
    </lineage>
</organism>